<evidence type="ECO:0000256" key="1">
    <source>
        <dbReference type="ARBA" id="ARBA00004123"/>
    </source>
</evidence>
<dbReference type="GO" id="GO:0006338">
    <property type="term" value="P:chromatin remodeling"/>
    <property type="evidence" value="ECO:0007669"/>
    <property type="project" value="UniProtKB-ARBA"/>
</dbReference>
<proteinExistence type="predicted"/>
<evidence type="ECO:0000256" key="4">
    <source>
        <dbReference type="SAM" id="MobiDB-lite"/>
    </source>
</evidence>
<dbReference type="SMART" id="SM00300">
    <property type="entry name" value="ChSh"/>
    <property type="match status" value="1"/>
</dbReference>
<comment type="subcellular location">
    <subcellularLocation>
        <location evidence="1">Nucleus</location>
    </subcellularLocation>
</comment>
<dbReference type="SUPFAM" id="SSF54160">
    <property type="entry name" value="Chromo domain-like"/>
    <property type="match status" value="2"/>
</dbReference>
<comment type="subunit">
    <text evidence="2">Component of the NuA4 histone acetyltransferase complex.</text>
</comment>
<dbReference type="InterPro" id="IPR016197">
    <property type="entry name" value="Chromo-like_dom_sf"/>
</dbReference>
<dbReference type="Gene3D" id="2.40.50.40">
    <property type="match status" value="2"/>
</dbReference>
<evidence type="ECO:0000256" key="2">
    <source>
        <dbReference type="ARBA" id="ARBA00011353"/>
    </source>
</evidence>
<evidence type="ECO:0000256" key="3">
    <source>
        <dbReference type="ARBA" id="ARBA00023242"/>
    </source>
</evidence>
<dbReference type="CDD" id="cd00024">
    <property type="entry name" value="CD_CSD"/>
    <property type="match status" value="1"/>
</dbReference>
<dbReference type="Pfam" id="PF01393">
    <property type="entry name" value="Chromo_shadow"/>
    <property type="match status" value="1"/>
</dbReference>
<feature type="region of interest" description="Disordered" evidence="4">
    <location>
        <begin position="30"/>
        <end position="53"/>
    </location>
</feature>
<organism evidence="6 7">
    <name type="scientific">Neoarthrinium moseri</name>
    <dbReference type="NCBI Taxonomy" id="1658444"/>
    <lineage>
        <taxon>Eukaryota</taxon>
        <taxon>Fungi</taxon>
        <taxon>Dikarya</taxon>
        <taxon>Ascomycota</taxon>
        <taxon>Pezizomycotina</taxon>
        <taxon>Sordariomycetes</taxon>
        <taxon>Xylariomycetidae</taxon>
        <taxon>Amphisphaeriales</taxon>
        <taxon>Apiosporaceae</taxon>
        <taxon>Neoarthrinium</taxon>
    </lineage>
</organism>
<feature type="region of interest" description="Disordered" evidence="4">
    <location>
        <begin position="103"/>
        <end position="153"/>
    </location>
</feature>
<keyword evidence="7" id="KW-1185">Reference proteome</keyword>
<keyword evidence="3" id="KW-0539">Nucleus</keyword>
<comment type="caution">
    <text evidence="6">The sequence shown here is derived from an EMBL/GenBank/DDBJ whole genome shotgun (WGS) entry which is preliminary data.</text>
</comment>
<dbReference type="Pfam" id="PF00385">
    <property type="entry name" value="Chromo"/>
    <property type="match status" value="1"/>
</dbReference>
<gene>
    <name evidence="6" type="ORF">JX265_010490</name>
</gene>
<evidence type="ECO:0000259" key="5">
    <source>
        <dbReference type="PROSITE" id="PS50013"/>
    </source>
</evidence>
<protein>
    <recommendedName>
        <fullName evidence="5">Chromo domain-containing protein</fullName>
    </recommendedName>
</protein>
<sequence length="217" mass="23965">MSSFLRWLANIRAAISDDEASDAAEVQVPIQTKRGRPAKREQDGDEVTTPVKGDGELKFRVKWEGYEDKADQTLEDEENLRENASVILDEYLAKVGGREAILAQSARGKKRGRPARADTPTNGAKKSKRGSHPASATPPASAGKPWTPPAGSWEDMVSSIDACHDETTGRLTVYLTWTNGQKTQHDTKIVYSRCPQKMLQFYEQHVKIVKTPGDIDG</sequence>
<dbReference type="InterPro" id="IPR023780">
    <property type="entry name" value="Chromo_domain"/>
</dbReference>
<reference evidence="6" key="1">
    <citation type="submission" date="2021-03" db="EMBL/GenBank/DDBJ databases">
        <title>Revisited historic fungal species revealed as producer of novel bioactive compounds through whole genome sequencing and comparative genomics.</title>
        <authorList>
            <person name="Vignolle G.A."/>
            <person name="Hochenegger N."/>
            <person name="Mach R.L."/>
            <person name="Mach-Aigner A.R."/>
            <person name="Javad Rahimi M."/>
            <person name="Salim K.A."/>
            <person name="Chan C.M."/>
            <person name="Lim L.B.L."/>
            <person name="Cai F."/>
            <person name="Druzhinina I.S."/>
            <person name="U'Ren J.M."/>
            <person name="Derntl C."/>
        </authorList>
    </citation>
    <scope>NUCLEOTIDE SEQUENCE</scope>
    <source>
        <strain evidence="6">TUCIM 5799</strain>
    </source>
</reference>
<dbReference type="InterPro" id="IPR051219">
    <property type="entry name" value="Heterochromatin_chromo-domain"/>
</dbReference>
<evidence type="ECO:0000313" key="7">
    <source>
        <dbReference type="Proteomes" id="UP000829685"/>
    </source>
</evidence>
<name>A0A9P9WDZ1_9PEZI</name>
<dbReference type="Proteomes" id="UP000829685">
    <property type="component" value="Unassembled WGS sequence"/>
</dbReference>
<accession>A0A9P9WDZ1</accession>
<dbReference type="PANTHER" id="PTHR22812">
    <property type="entry name" value="CHROMOBOX PROTEIN"/>
    <property type="match status" value="1"/>
</dbReference>
<evidence type="ECO:0000313" key="6">
    <source>
        <dbReference type="EMBL" id="KAI1859013.1"/>
    </source>
</evidence>
<feature type="domain" description="Chromo" evidence="5">
    <location>
        <begin position="24"/>
        <end position="94"/>
    </location>
</feature>
<dbReference type="InterPro" id="IPR008251">
    <property type="entry name" value="Chromo_shadow_dom"/>
</dbReference>
<dbReference type="AlphaFoldDB" id="A0A9P9WDZ1"/>
<dbReference type="EMBL" id="JAFIMR010000035">
    <property type="protein sequence ID" value="KAI1859013.1"/>
    <property type="molecule type" value="Genomic_DNA"/>
</dbReference>
<dbReference type="CDD" id="cd18657">
    <property type="entry name" value="CSD_Swi6"/>
    <property type="match status" value="1"/>
</dbReference>
<dbReference type="GO" id="GO:0005634">
    <property type="term" value="C:nucleus"/>
    <property type="evidence" value="ECO:0007669"/>
    <property type="project" value="UniProtKB-SubCell"/>
</dbReference>
<dbReference type="PROSITE" id="PS50013">
    <property type="entry name" value="CHROMO_2"/>
    <property type="match status" value="1"/>
</dbReference>
<dbReference type="InterPro" id="IPR000953">
    <property type="entry name" value="Chromo/chromo_shadow_dom"/>
</dbReference>
<feature type="compositionally biased region" description="Low complexity" evidence="4">
    <location>
        <begin position="132"/>
        <end position="142"/>
    </location>
</feature>